<gene>
    <name evidence="4" type="ORF">SAMN05216289_14413</name>
</gene>
<evidence type="ECO:0000313" key="5">
    <source>
        <dbReference type="Proteomes" id="UP000198575"/>
    </source>
</evidence>
<sequence length="175" mass="19191">MIAADQSGVTIDSLDRSTDMAAMPPEIRTDDLSAPAVHALLREHLENMALHSPPESIHALDLKALRQPGITFWTAWDGNDLLGCGALKELDSTHGEIKSMRTASAHRRKGVAATMLKHLLTVAGQRGYRRLSLETGSMAAFEPARAMYARFGFIFCGPFNGYVEDPYSVFMTRAL</sequence>
<dbReference type="CDD" id="cd04301">
    <property type="entry name" value="NAT_SF"/>
    <property type="match status" value="1"/>
</dbReference>
<dbReference type="Gene3D" id="3.40.630.30">
    <property type="match status" value="1"/>
</dbReference>
<reference evidence="4 5" key="1">
    <citation type="submission" date="2016-10" db="EMBL/GenBank/DDBJ databases">
        <authorList>
            <person name="de Groot N.N."/>
        </authorList>
    </citation>
    <scope>NUCLEOTIDE SEQUENCE [LARGE SCALE GENOMIC DNA]</scope>
    <source>
        <strain evidence="4 5">CGMCC 1.7659</strain>
    </source>
</reference>
<dbReference type="InterPro" id="IPR016181">
    <property type="entry name" value="Acyl_CoA_acyltransferase"/>
</dbReference>
<dbReference type="PROSITE" id="PS51186">
    <property type="entry name" value="GNAT"/>
    <property type="match status" value="1"/>
</dbReference>
<keyword evidence="5" id="KW-1185">Reference proteome</keyword>
<dbReference type="InterPro" id="IPR050832">
    <property type="entry name" value="Bact_Acetyltransf"/>
</dbReference>
<dbReference type="GO" id="GO:0016747">
    <property type="term" value="F:acyltransferase activity, transferring groups other than amino-acyl groups"/>
    <property type="evidence" value="ECO:0007669"/>
    <property type="project" value="InterPro"/>
</dbReference>
<dbReference type="EMBL" id="FOVF01000044">
    <property type="protein sequence ID" value="SFN66622.1"/>
    <property type="molecule type" value="Genomic_DNA"/>
</dbReference>
<dbReference type="PANTHER" id="PTHR43877">
    <property type="entry name" value="AMINOALKYLPHOSPHONATE N-ACETYLTRANSFERASE-RELATED-RELATED"/>
    <property type="match status" value="1"/>
</dbReference>
<dbReference type="Proteomes" id="UP000198575">
    <property type="component" value="Unassembled WGS sequence"/>
</dbReference>
<dbReference type="InterPro" id="IPR000182">
    <property type="entry name" value="GNAT_dom"/>
</dbReference>
<protein>
    <submittedName>
        <fullName evidence="4">Putative acetyltransferase</fullName>
    </submittedName>
</protein>
<dbReference type="AlphaFoldDB" id="A0A1I5AW37"/>
<name>A0A1I5AW37_9GAMM</name>
<dbReference type="Pfam" id="PF00583">
    <property type="entry name" value="Acetyltransf_1"/>
    <property type="match status" value="1"/>
</dbReference>
<evidence type="ECO:0000256" key="1">
    <source>
        <dbReference type="ARBA" id="ARBA00022679"/>
    </source>
</evidence>
<dbReference type="SUPFAM" id="SSF55729">
    <property type="entry name" value="Acyl-CoA N-acyltransferases (Nat)"/>
    <property type="match status" value="1"/>
</dbReference>
<evidence type="ECO:0000313" key="4">
    <source>
        <dbReference type="EMBL" id="SFN66622.1"/>
    </source>
</evidence>
<keyword evidence="2" id="KW-0012">Acyltransferase</keyword>
<keyword evidence="1 4" id="KW-0808">Transferase</keyword>
<dbReference type="STRING" id="578942.SAMN05216289_14413"/>
<dbReference type="PANTHER" id="PTHR43877:SF5">
    <property type="entry name" value="BLL8307 PROTEIN"/>
    <property type="match status" value="1"/>
</dbReference>
<evidence type="ECO:0000259" key="3">
    <source>
        <dbReference type="PROSITE" id="PS51186"/>
    </source>
</evidence>
<accession>A0A1I5AW37</accession>
<evidence type="ECO:0000256" key="2">
    <source>
        <dbReference type="ARBA" id="ARBA00023315"/>
    </source>
</evidence>
<feature type="domain" description="N-acetyltransferase" evidence="3">
    <location>
        <begin position="25"/>
        <end position="175"/>
    </location>
</feature>
<proteinExistence type="predicted"/>
<organism evidence="4 5">
    <name type="scientific">Dokdonella immobilis</name>
    <dbReference type="NCBI Taxonomy" id="578942"/>
    <lineage>
        <taxon>Bacteria</taxon>
        <taxon>Pseudomonadati</taxon>
        <taxon>Pseudomonadota</taxon>
        <taxon>Gammaproteobacteria</taxon>
        <taxon>Lysobacterales</taxon>
        <taxon>Rhodanobacteraceae</taxon>
        <taxon>Dokdonella</taxon>
    </lineage>
</organism>